<sequence length="406" mass="45046">MPHETAFISFRPPGPQQGRVLLAHIVQAFIRGTPDSLRTSHNHFAEAVAIVDALLELGYAVDVISYRNTTFHPHIRYDLFISSRVNFELIAKRLPRETIKIVHLDTAHWLHNNAAALNRCLEVRRERHVALASYKLLEPTWAIDSADYATLLGNEVTYETYRFGNTPVFQLPNPAVRLYPCPINKDLGRVRHHFIWLGSRGFIQKGLDLVLAAFARMPEYRLTVCGPISQEPDFAKAFHKELYETPNIRTHGWIDVGGHEFQQLANECIGLIYPSCAEGAAGAVVTCMQAGLIPIISRESGIDIDESLGLMLGSFMHGSVTVESLMEATRRIAGQPADALKDMAVESWRIARSTYSPENYKAVFTSIIRQIVAEHPVSTASGFVSMPTPHGSATSSSLLKTDSTGT</sequence>
<evidence type="ECO:0000256" key="1">
    <source>
        <dbReference type="SAM" id="MobiDB-lite"/>
    </source>
</evidence>
<reference evidence="2 3" key="1">
    <citation type="submission" date="2018-10" db="EMBL/GenBank/DDBJ databases">
        <title>Genomic Encyclopedia of Archaeal and Bacterial Type Strains, Phase II (KMG-II): from individual species to whole genera.</title>
        <authorList>
            <person name="Goeker M."/>
        </authorList>
    </citation>
    <scope>NUCLEOTIDE SEQUENCE [LARGE SCALE GENOMIC DNA]</scope>
    <source>
        <strain evidence="2 3">DSM 235</strain>
    </source>
</reference>
<gene>
    <name evidence="2" type="ORF">BDD21_4968</name>
</gene>
<name>A0A495VEY2_9GAMM</name>
<feature type="region of interest" description="Disordered" evidence="1">
    <location>
        <begin position="383"/>
        <end position="406"/>
    </location>
</feature>
<evidence type="ECO:0000313" key="3">
    <source>
        <dbReference type="Proteomes" id="UP000274556"/>
    </source>
</evidence>
<feature type="compositionally biased region" description="Polar residues" evidence="1">
    <location>
        <begin position="391"/>
        <end position="406"/>
    </location>
</feature>
<dbReference type="Gene3D" id="3.40.50.2000">
    <property type="entry name" value="Glycogen Phosphorylase B"/>
    <property type="match status" value="1"/>
</dbReference>
<dbReference type="SUPFAM" id="SSF53756">
    <property type="entry name" value="UDP-Glycosyltransferase/glycogen phosphorylase"/>
    <property type="match status" value="1"/>
</dbReference>
<dbReference type="GO" id="GO:0016740">
    <property type="term" value="F:transferase activity"/>
    <property type="evidence" value="ECO:0007669"/>
    <property type="project" value="UniProtKB-KW"/>
</dbReference>
<organism evidence="2 3">
    <name type="scientific">Thiocapsa rosea</name>
    <dbReference type="NCBI Taxonomy" id="69360"/>
    <lineage>
        <taxon>Bacteria</taxon>
        <taxon>Pseudomonadati</taxon>
        <taxon>Pseudomonadota</taxon>
        <taxon>Gammaproteobacteria</taxon>
        <taxon>Chromatiales</taxon>
        <taxon>Chromatiaceae</taxon>
        <taxon>Thiocapsa</taxon>
    </lineage>
</organism>
<keyword evidence="2" id="KW-0808">Transferase</keyword>
<dbReference type="Proteomes" id="UP000274556">
    <property type="component" value="Unassembled WGS sequence"/>
</dbReference>
<evidence type="ECO:0000313" key="2">
    <source>
        <dbReference type="EMBL" id="RKT47400.1"/>
    </source>
</evidence>
<keyword evidence="3" id="KW-1185">Reference proteome</keyword>
<dbReference type="EMBL" id="RBXL01000001">
    <property type="protein sequence ID" value="RKT47400.1"/>
    <property type="molecule type" value="Genomic_DNA"/>
</dbReference>
<dbReference type="AlphaFoldDB" id="A0A495VEY2"/>
<protein>
    <submittedName>
        <fullName evidence="2">Glycosyltransferase involved in cell wall biosynthesis</fullName>
    </submittedName>
</protein>
<proteinExistence type="predicted"/>
<comment type="caution">
    <text evidence="2">The sequence shown here is derived from an EMBL/GenBank/DDBJ whole genome shotgun (WGS) entry which is preliminary data.</text>
</comment>
<accession>A0A495VEY2</accession>